<reference evidence="1 2" key="1">
    <citation type="submission" date="2010-03" db="EMBL/GenBank/DDBJ databases">
        <title>The genome sequence of Clostridiales sp. SSC/2.</title>
        <authorList>
            <consortium name="metaHIT consortium -- http://www.metahit.eu/"/>
            <person name="Pajon A."/>
            <person name="Turner K."/>
            <person name="Parkhill J."/>
            <person name="Duncan S."/>
            <person name="Flint H."/>
        </authorList>
    </citation>
    <scope>NUCLEOTIDE SEQUENCE [LARGE SCALE GENOMIC DNA]</scope>
    <source>
        <strain evidence="1 2">SSC/2</strain>
    </source>
</reference>
<dbReference type="KEGG" id="bprl:CL2_12700"/>
<accession>D4N045</accession>
<sequence length="29" mass="3493">MYKWQEEIKYIIVDVLHAKNSVAKTFKIP</sequence>
<reference evidence="1 2" key="2">
    <citation type="submission" date="2010-03" db="EMBL/GenBank/DDBJ databases">
        <authorList>
            <person name="Pajon A."/>
        </authorList>
    </citation>
    <scope>NUCLEOTIDE SEQUENCE [LARGE SCALE GENOMIC DNA]</scope>
    <source>
        <strain evidence="1 2">SSC/2</strain>
    </source>
</reference>
<dbReference type="AlphaFoldDB" id="D4N045"/>
<organism evidence="1 2">
    <name type="scientific">Anaerostipes hadrus</name>
    <dbReference type="NCBI Taxonomy" id="649756"/>
    <lineage>
        <taxon>Bacteria</taxon>
        <taxon>Bacillati</taxon>
        <taxon>Bacillota</taxon>
        <taxon>Clostridia</taxon>
        <taxon>Lachnospirales</taxon>
        <taxon>Lachnospiraceae</taxon>
        <taxon>Anaerostipes</taxon>
    </lineage>
</organism>
<evidence type="ECO:0000313" key="2">
    <source>
        <dbReference type="Proteomes" id="UP000008960"/>
    </source>
</evidence>
<gene>
    <name evidence="1" type="ORF">CL2_12700</name>
</gene>
<dbReference type="EMBL" id="FP929061">
    <property type="protein sequence ID" value="CBL38240.1"/>
    <property type="molecule type" value="Genomic_DNA"/>
</dbReference>
<proteinExistence type="predicted"/>
<evidence type="ECO:0000313" key="1">
    <source>
        <dbReference type="EMBL" id="CBL38240.1"/>
    </source>
</evidence>
<dbReference type="Proteomes" id="UP000008960">
    <property type="component" value="Chromosome"/>
</dbReference>
<protein>
    <submittedName>
        <fullName evidence="1">Uncharacterized protein</fullName>
    </submittedName>
</protein>
<name>D4N045_ANAHA</name>